<feature type="coiled-coil region" evidence="1">
    <location>
        <begin position="113"/>
        <end position="173"/>
    </location>
</feature>
<dbReference type="GO" id="GO:0140098">
    <property type="term" value="F:catalytic activity, acting on RNA"/>
    <property type="evidence" value="ECO:0007669"/>
    <property type="project" value="UniProtKB-ARBA"/>
</dbReference>
<dbReference type="CDD" id="cd02869">
    <property type="entry name" value="PseudoU_synth_RluA_like"/>
    <property type="match status" value="1"/>
</dbReference>
<dbReference type="EC" id="5.4.99.-" evidence="3"/>
<sequence length="540" mass="62333">MSKVISFKSDVSHIKLPDKFDYPFHYEPHSISKIATKELQEYLKRQTDFTHNFGFSNSDKSNGLGKMFGVLVVRNNKDELGYLAAFSGKLGNSTQHKLFVPPVFDVLNENGFYKKAETTLNLLNSKIQQLITSPNYLEIKEAYNKYSLQQQAILDEEHKKIKLRRKLRRQQQNTNNQLNINEEFYLKEYKIYLEDKIAPLKKQFENFENRINALQIERKEKSAWVQQEIFKHYSFLNAEGNYRNLLSIFNDSKHHIPAGAGDCCAPRLLQYAFFNNLTPVCMAEFWWGKPLNTSIRKHGYFYPACSGKCKPILTYMLEGTPVNDNPLLKSLQTNKKIEIIYEDDDLLIINKPADFLSVPGKEIQDSVYSRIRKLYPTATGPLLVHRIDMATSGALLAAKNKKTHKALQQQFLNKSVQKRYIALLDGSLNATKGTINLPLRVDLEDRPKQLVCNKYGKNAFTKWETITVHNNQTKVYFYPITGRTHQLRIHAAHQLGLNTPIVGDDLYGKKAARLYLHAEKISFIHPTSQKWVEFSIPCPF</sequence>
<dbReference type="GO" id="GO:0009982">
    <property type="term" value="F:pseudouridine synthase activity"/>
    <property type="evidence" value="ECO:0007669"/>
    <property type="project" value="InterPro"/>
</dbReference>
<evidence type="ECO:0000313" key="4">
    <source>
        <dbReference type="Proteomes" id="UP000231564"/>
    </source>
</evidence>
<dbReference type="GO" id="GO:0000455">
    <property type="term" value="P:enzyme-directed rRNA pseudouridine synthesis"/>
    <property type="evidence" value="ECO:0007669"/>
    <property type="project" value="TreeGrafter"/>
</dbReference>
<evidence type="ECO:0000256" key="1">
    <source>
        <dbReference type="SAM" id="Coils"/>
    </source>
</evidence>
<dbReference type="AlphaFoldDB" id="A0A2H1E8P7"/>
<dbReference type="Proteomes" id="UP000231564">
    <property type="component" value="Chromosome MARIT"/>
</dbReference>
<dbReference type="EMBL" id="LT634361">
    <property type="protein sequence ID" value="SFZ81871.1"/>
    <property type="molecule type" value="Genomic_DNA"/>
</dbReference>
<dbReference type="KEGG" id="tmar:MARIT_1325"/>
<keyword evidence="4" id="KW-1185">Reference proteome</keyword>
<dbReference type="OrthoDB" id="9807829at2"/>
<organism evidence="3 4">
    <name type="scientific">Tenacibaculum maritimum NCIMB 2154</name>
    <dbReference type="NCBI Taxonomy" id="1349785"/>
    <lineage>
        <taxon>Bacteria</taxon>
        <taxon>Pseudomonadati</taxon>
        <taxon>Bacteroidota</taxon>
        <taxon>Flavobacteriia</taxon>
        <taxon>Flavobacteriales</taxon>
        <taxon>Flavobacteriaceae</taxon>
        <taxon>Tenacibaculum</taxon>
    </lineage>
</organism>
<accession>A0A2H1E8P7</accession>
<dbReference type="InterPro" id="IPR006145">
    <property type="entry name" value="PsdUridine_synth_RsuA/RluA"/>
</dbReference>
<dbReference type="SUPFAM" id="SSF55120">
    <property type="entry name" value="Pseudouridine synthase"/>
    <property type="match status" value="1"/>
</dbReference>
<feature type="domain" description="Pseudouridine synthase RsuA/RluA-like" evidence="2">
    <location>
        <begin position="345"/>
        <end position="493"/>
    </location>
</feature>
<dbReference type="RefSeq" id="WP_024742176.1">
    <property type="nucleotide sequence ID" value="NZ_BAUG01000052.1"/>
</dbReference>
<protein>
    <submittedName>
        <fullName evidence="3">Pseudouridine synthase</fullName>
        <ecNumber evidence="3">5.4.99.-</ecNumber>
    </submittedName>
</protein>
<gene>
    <name evidence="3" type="ORF">MARIT_1325</name>
</gene>
<dbReference type="PROSITE" id="PS01129">
    <property type="entry name" value="PSI_RLU"/>
    <property type="match status" value="1"/>
</dbReference>
<dbReference type="GeneID" id="47722863"/>
<name>A0A2H1E8P7_9FLAO</name>
<evidence type="ECO:0000259" key="2">
    <source>
        <dbReference type="Pfam" id="PF00849"/>
    </source>
</evidence>
<dbReference type="Gene3D" id="3.30.2350.10">
    <property type="entry name" value="Pseudouridine synthase"/>
    <property type="match status" value="1"/>
</dbReference>
<dbReference type="InterPro" id="IPR020103">
    <property type="entry name" value="PsdUridine_synth_cat_dom_sf"/>
</dbReference>
<dbReference type="STRING" id="1349785.GCA_000509405_00483"/>
<dbReference type="PANTHER" id="PTHR21600">
    <property type="entry name" value="MITOCHONDRIAL RNA PSEUDOURIDINE SYNTHASE"/>
    <property type="match status" value="1"/>
</dbReference>
<dbReference type="PANTHER" id="PTHR21600:SF89">
    <property type="entry name" value="RIBOSOMAL LARGE SUBUNIT PSEUDOURIDINE SYNTHASE A"/>
    <property type="match status" value="1"/>
</dbReference>
<keyword evidence="1" id="KW-0175">Coiled coil</keyword>
<dbReference type="InterPro" id="IPR006224">
    <property type="entry name" value="PsdUridine_synth_RluA-like_CS"/>
</dbReference>
<dbReference type="Pfam" id="PF00849">
    <property type="entry name" value="PseudoU_synth_2"/>
    <property type="match status" value="1"/>
</dbReference>
<proteinExistence type="predicted"/>
<dbReference type="InterPro" id="IPR050188">
    <property type="entry name" value="RluA_PseudoU_synthase"/>
</dbReference>
<dbReference type="GO" id="GO:0003723">
    <property type="term" value="F:RNA binding"/>
    <property type="evidence" value="ECO:0007669"/>
    <property type="project" value="InterPro"/>
</dbReference>
<reference evidence="3 4" key="1">
    <citation type="submission" date="2016-11" db="EMBL/GenBank/DDBJ databases">
        <authorList>
            <person name="Jaros S."/>
            <person name="Januszkiewicz K."/>
            <person name="Wedrychowicz H."/>
        </authorList>
    </citation>
    <scope>NUCLEOTIDE SEQUENCE [LARGE SCALE GENOMIC DNA]</scope>
    <source>
        <strain evidence="3">NCIMB 2154T</strain>
    </source>
</reference>
<evidence type="ECO:0000313" key="3">
    <source>
        <dbReference type="EMBL" id="SFZ81871.1"/>
    </source>
</evidence>
<keyword evidence="3" id="KW-0413">Isomerase</keyword>